<feature type="transmembrane region" description="Helical" evidence="5">
    <location>
        <begin position="145"/>
        <end position="167"/>
    </location>
</feature>
<dbReference type="eggNOG" id="arCOG01546">
    <property type="taxonomic scope" value="Archaea"/>
</dbReference>
<dbReference type="Pfam" id="PF00146">
    <property type="entry name" value="NADHdh"/>
    <property type="match status" value="1"/>
</dbReference>
<dbReference type="InterPro" id="IPR001694">
    <property type="entry name" value="NADH_UbQ_OxRdtase_su1/FPO"/>
</dbReference>
<evidence type="ECO:0000313" key="7">
    <source>
        <dbReference type="Proteomes" id="UP000006175"/>
    </source>
</evidence>
<keyword evidence="4 5" id="KW-0472">Membrane</keyword>
<feature type="transmembrane region" description="Helical" evidence="5">
    <location>
        <begin position="310"/>
        <end position="329"/>
    </location>
</feature>
<dbReference type="InterPro" id="IPR052561">
    <property type="entry name" value="ComplexI_Subunit1"/>
</dbReference>
<organism evidence="6 7">
    <name type="scientific">Desulfurococcus amylolyticus DSM 16532</name>
    <dbReference type="NCBI Taxonomy" id="768672"/>
    <lineage>
        <taxon>Archaea</taxon>
        <taxon>Thermoproteota</taxon>
        <taxon>Thermoprotei</taxon>
        <taxon>Desulfurococcales</taxon>
        <taxon>Desulfurococcaceae</taxon>
        <taxon>Desulfurococcus</taxon>
    </lineage>
</organism>
<evidence type="ECO:0000313" key="6">
    <source>
        <dbReference type="EMBL" id="AFL66937.1"/>
    </source>
</evidence>
<dbReference type="PANTHER" id="PTHR43359">
    <property type="entry name" value="FORMATE HYDROGENLYASE SUBUNIT 4"/>
    <property type="match status" value="1"/>
</dbReference>
<keyword evidence="3 5" id="KW-1133">Transmembrane helix</keyword>
<evidence type="ECO:0000256" key="1">
    <source>
        <dbReference type="ARBA" id="ARBA00004141"/>
    </source>
</evidence>
<proteinExistence type="predicted"/>
<feature type="transmembrane region" description="Helical" evidence="5">
    <location>
        <begin position="114"/>
        <end position="133"/>
    </location>
</feature>
<comment type="subcellular location">
    <subcellularLocation>
        <location evidence="1">Membrane</location>
        <topology evidence="1">Multi-pass membrane protein</topology>
    </subcellularLocation>
</comment>
<accession>I3XSL3</accession>
<dbReference type="GO" id="GO:0005886">
    <property type="term" value="C:plasma membrane"/>
    <property type="evidence" value="ECO:0007669"/>
    <property type="project" value="TreeGrafter"/>
</dbReference>
<protein>
    <submittedName>
        <fullName evidence="6">Respiratory-chain NADH dehydrogenase subunit 1</fullName>
    </submittedName>
</protein>
<gene>
    <name evidence="6" type="ORF">Desfe_1065</name>
</gene>
<dbReference type="Proteomes" id="UP000006175">
    <property type="component" value="Chromosome"/>
</dbReference>
<sequence length="330" mass="36866">MIDMMDPIIFLIQALIYPGLLFTIAFIIFTQWLSRKITARIQYRRGPVYAGPTGLLQPLADLLKLVMKKDLVNKYSLRVSPLIVISIVIGALITVFSVTPIAIKPLYADFDIIILLYLLLLIPFGLAYLAVAHPNPYTVIGAGRYIALLFSSEPAYAISILVPVIIASRYFDAGYSLYPTSLVSPQLWTISPLKTFSMILASIAGFLGLMSILMIKPFDTPEAESELYWGIFTELGGPRLALGFFAKFAEKIVYPLIYVLLFLGGAWPFNGNWILGTLVILVKTTIVFAVLTIIDTSLPRYKPEQAVRYLWKYLYPLSIVSLILALAPWK</sequence>
<evidence type="ECO:0000256" key="3">
    <source>
        <dbReference type="ARBA" id="ARBA00022989"/>
    </source>
</evidence>
<dbReference type="PANTHER" id="PTHR43359:SF1">
    <property type="entry name" value="FORMATE HYDROGENLYASE SUBUNIT 4-RELATED"/>
    <property type="match status" value="1"/>
</dbReference>
<reference evidence="6 7" key="1">
    <citation type="journal article" date="2012" name="J. Bacteriol.">
        <title>Complete Genome Sequence of Desulfurococcus fermentans, a Hyperthermophilic Cellulolytic Crenarchaeon Isolated from a Freshwater Hot Spring in Kamchatka, Russia.</title>
        <authorList>
            <person name="Susanti D."/>
            <person name="Johnson E.F."/>
            <person name="Rodriguez J.R."/>
            <person name="Anderson I."/>
            <person name="Perevalova A.A."/>
            <person name="Kyrpides N."/>
            <person name="Lucas S."/>
            <person name="Han J."/>
            <person name="Lapidus A."/>
            <person name="Cheng J.F."/>
            <person name="Goodwin L."/>
            <person name="Pitluck S."/>
            <person name="Mavrommatis K."/>
            <person name="Peters L."/>
            <person name="Land M.L."/>
            <person name="Hauser L."/>
            <person name="Gopalan V."/>
            <person name="Chan P.P."/>
            <person name="Lowe T.M."/>
            <person name="Atomi H."/>
            <person name="Bonch-Osmolovskaya E.A."/>
            <person name="Woyke T."/>
            <person name="Mukhopadhyay B."/>
        </authorList>
    </citation>
    <scope>NUCLEOTIDE SEQUENCE [LARGE SCALE GENOMIC DNA]</scope>
    <source>
        <strain evidence="6 7">DSM 16532</strain>
    </source>
</reference>
<evidence type="ECO:0000256" key="4">
    <source>
        <dbReference type="ARBA" id="ARBA00023136"/>
    </source>
</evidence>
<evidence type="ECO:0000256" key="5">
    <source>
        <dbReference type="SAM" id="Phobius"/>
    </source>
</evidence>
<evidence type="ECO:0000256" key="2">
    <source>
        <dbReference type="ARBA" id="ARBA00022692"/>
    </source>
</evidence>
<dbReference type="HOGENOM" id="CLU_015134_0_2_2"/>
<feature type="transmembrane region" description="Helical" evidence="5">
    <location>
        <begin position="12"/>
        <end position="34"/>
    </location>
</feature>
<feature type="transmembrane region" description="Helical" evidence="5">
    <location>
        <begin position="275"/>
        <end position="298"/>
    </location>
</feature>
<feature type="transmembrane region" description="Helical" evidence="5">
    <location>
        <begin position="79"/>
        <end position="102"/>
    </location>
</feature>
<name>I3XSL3_DESAM</name>
<dbReference type="KEGG" id="dfd:Desfe_1065"/>
<keyword evidence="7" id="KW-1185">Reference proteome</keyword>
<feature type="transmembrane region" description="Helical" evidence="5">
    <location>
        <begin position="196"/>
        <end position="215"/>
    </location>
</feature>
<dbReference type="AlphaFoldDB" id="I3XSL3"/>
<keyword evidence="2 5" id="KW-0812">Transmembrane</keyword>
<dbReference type="EMBL" id="CP003321">
    <property type="protein sequence ID" value="AFL66937.1"/>
    <property type="molecule type" value="Genomic_DNA"/>
</dbReference>
<feature type="transmembrane region" description="Helical" evidence="5">
    <location>
        <begin position="252"/>
        <end position="269"/>
    </location>
</feature>